<evidence type="ECO:0000313" key="1">
    <source>
        <dbReference type="EMBL" id="CAB4130187.1"/>
    </source>
</evidence>
<protein>
    <submittedName>
        <fullName evidence="1">Uncharacterized protein</fullName>
    </submittedName>
</protein>
<organism evidence="1">
    <name type="scientific">uncultured Caudovirales phage</name>
    <dbReference type="NCBI Taxonomy" id="2100421"/>
    <lineage>
        <taxon>Viruses</taxon>
        <taxon>Duplodnaviria</taxon>
        <taxon>Heunggongvirae</taxon>
        <taxon>Uroviricota</taxon>
        <taxon>Caudoviricetes</taxon>
        <taxon>Peduoviridae</taxon>
        <taxon>Maltschvirus</taxon>
        <taxon>Maltschvirus maltsch</taxon>
    </lineage>
</organism>
<name>A0A6J5LAY2_9CAUD</name>
<sequence length="61" mass="7172">MQGWIIIDKSNQKLTEAIFDVEYFAHEFLLTIDRSTRQHYSVIEQPTVTQQTEPANQCETK</sequence>
<gene>
    <name evidence="1" type="ORF">UFOVP116_313</name>
</gene>
<proteinExistence type="predicted"/>
<accession>A0A6J5LAY2</accession>
<reference evidence="1" key="1">
    <citation type="submission" date="2020-04" db="EMBL/GenBank/DDBJ databases">
        <authorList>
            <person name="Chiriac C."/>
            <person name="Salcher M."/>
            <person name="Ghai R."/>
            <person name="Kavagutti S V."/>
        </authorList>
    </citation>
    <scope>NUCLEOTIDE SEQUENCE</scope>
</reference>
<dbReference type="EMBL" id="LR796237">
    <property type="protein sequence ID" value="CAB4130187.1"/>
    <property type="molecule type" value="Genomic_DNA"/>
</dbReference>